<feature type="region of interest" description="Disordered" evidence="1">
    <location>
        <begin position="124"/>
        <end position="175"/>
    </location>
</feature>
<dbReference type="KEGG" id="vg:65101511"/>
<proteinExistence type="predicted"/>
<keyword evidence="3" id="KW-1185">Reference proteome</keyword>
<sequence length="304" mass="35125">MVGYVHQSLTDVVAKYENSAYNKTDNDINAEKIKLFEKKKIPYRMLVIEVHNFDKKVVKRGKKMITNNKYILFNSWYTKNRQSHWLTSHDMWNRMKTHSVSCKQFIDIFDYMEKLGKSIKLPLSSSSSSSSSSSEETSPPPPVANSTNLSDGDEANESAVSTRKKKHDIDAEQIKEGNNQRLRMYEEFYRVLTATFKTNSAPAASFIYDQKLTRAFIESGIQTFKTELSKLDQERNRGDTKSINENTQDIFAKHQHHHYQHKEKIARKLKQSGGPPRKQTKIAAKRADEYAMVNDHVEDSQMSD</sequence>
<dbReference type="Proteomes" id="UP000501125">
    <property type="component" value="Chromosome"/>
</dbReference>
<name>A0A2Z4HHY7_9ABAC</name>
<reference evidence="2 3" key="1">
    <citation type="journal article" date="2018" name="Sci. Rep.">
        <title>Comprehensive analysis of single molecule sequencing-derived complete genome and whole transcriptome of Hyposidra talaca nuclear polyhedrosis virus.</title>
        <authorList>
            <person name="Nguyen T.T."/>
            <person name="Suryamohan K."/>
            <person name="Kuriakose B."/>
            <person name="Janakiraman V."/>
            <person name="Reichelt M."/>
            <person name="Chaudhuri S."/>
            <person name="Guillory J."/>
            <person name="Divakaran N."/>
            <person name="Rabins P.E."/>
            <person name="Goel R."/>
            <person name="Deka B."/>
            <person name="Sarkar S."/>
            <person name="Ekka P."/>
            <person name="Tsai Y.C."/>
            <person name="Vargas D."/>
            <person name="Santhosh S."/>
            <person name="Mohan S."/>
            <person name="Chin C.S."/>
            <person name="Korlach J."/>
            <person name="Thomas G."/>
            <person name="Babu A."/>
            <person name="Seshagiri S."/>
        </authorList>
    </citation>
    <scope>NUCLEOTIDE SEQUENCE [LARGE SCALE GENOMIC DNA]</scope>
    <source>
        <strain evidence="2 3">HytaNPVIndia001</strain>
    </source>
</reference>
<dbReference type="Pfam" id="PF05311">
    <property type="entry name" value="Baculo_PP31"/>
    <property type="match status" value="1"/>
</dbReference>
<evidence type="ECO:0000313" key="3">
    <source>
        <dbReference type="Proteomes" id="UP000501125"/>
    </source>
</evidence>
<evidence type="ECO:0000313" key="2">
    <source>
        <dbReference type="EMBL" id="AWW14393.1"/>
    </source>
</evidence>
<evidence type="ECO:0000256" key="1">
    <source>
        <dbReference type="SAM" id="MobiDB-lite"/>
    </source>
</evidence>
<feature type="compositionally biased region" description="Basic and acidic residues" evidence="1">
    <location>
        <begin position="285"/>
        <end position="304"/>
    </location>
</feature>
<dbReference type="GeneID" id="65101511"/>
<accession>A0A2Z4HHY7</accession>
<protein>
    <submittedName>
        <fullName evidence="2">39k</fullName>
    </submittedName>
</protein>
<gene>
    <name evidence="2" type="primary">39k</name>
    <name evidence="2" type="ORF">HytaNPV_gp033</name>
</gene>
<organism evidence="2 3">
    <name type="scientific">Hyposidra talaca nucleopolyhedrovirus</name>
    <dbReference type="NCBI Taxonomy" id="1070315"/>
    <lineage>
        <taxon>Viruses</taxon>
        <taxon>Viruses incertae sedis</taxon>
        <taxon>Naldaviricetes</taxon>
        <taxon>Lefavirales</taxon>
        <taxon>Baculoviridae</taxon>
        <taxon>Alphabaculovirus</taxon>
        <taxon>Alphabaculovirus hytalacae</taxon>
    </lineage>
</organism>
<dbReference type="InterPro" id="IPR007975">
    <property type="entry name" value="Baculo_pp39"/>
</dbReference>
<dbReference type="RefSeq" id="YP_010086300.1">
    <property type="nucleotide sequence ID" value="NC_055453.1"/>
</dbReference>
<feature type="region of interest" description="Disordered" evidence="1">
    <location>
        <begin position="266"/>
        <end position="304"/>
    </location>
</feature>
<feature type="compositionally biased region" description="Low complexity" evidence="1">
    <location>
        <begin position="124"/>
        <end position="134"/>
    </location>
</feature>
<dbReference type="EMBL" id="MH261376">
    <property type="protein sequence ID" value="AWW14393.1"/>
    <property type="molecule type" value="Genomic_DNA"/>
</dbReference>